<protein>
    <submittedName>
        <fullName evidence="1">Pyrophosphatase PpaX</fullName>
    </submittedName>
</protein>
<accession>A0A4V2UVG0</accession>
<proteinExistence type="predicted"/>
<organism evidence="1 2">
    <name type="scientific">Hazenella coriacea</name>
    <dbReference type="NCBI Taxonomy" id="1179467"/>
    <lineage>
        <taxon>Bacteria</taxon>
        <taxon>Bacillati</taxon>
        <taxon>Bacillota</taxon>
        <taxon>Bacilli</taxon>
        <taxon>Bacillales</taxon>
        <taxon>Thermoactinomycetaceae</taxon>
        <taxon>Hazenella</taxon>
    </lineage>
</organism>
<dbReference type="Gene3D" id="1.10.150.240">
    <property type="entry name" value="Putative phosphatase, domain 2"/>
    <property type="match status" value="1"/>
</dbReference>
<dbReference type="InterPro" id="IPR041492">
    <property type="entry name" value="HAD_2"/>
</dbReference>
<dbReference type="InterPro" id="IPR023198">
    <property type="entry name" value="PGP-like_dom2"/>
</dbReference>
<dbReference type="OrthoDB" id="9807630at2"/>
<dbReference type="SFLD" id="SFLDS00003">
    <property type="entry name" value="Haloacid_Dehalogenase"/>
    <property type="match status" value="1"/>
</dbReference>
<dbReference type="InterPro" id="IPR006439">
    <property type="entry name" value="HAD-SF_hydro_IA"/>
</dbReference>
<comment type="caution">
    <text evidence="1">The sequence shown here is derived from an EMBL/GenBank/DDBJ whole genome shotgun (WGS) entry which is preliminary data.</text>
</comment>
<dbReference type="SUPFAM" id="SSF56784">
    <property type="entry name" value="HAD-like"/>
    <property type="match status" value="1"/>
</dbReference>
<dbReference type="PRINTS" id="PR00413">
    <property type="entry name" value="HADHALOGNASE"/>
</dbReference>
<sequence length="222" mass="25328">MSYRAILFDLDGTLLNTNQLILASFMHTLEHHCPGKYTEQDVLAIMGEPLIDMMRRFDDRQAEQMVETYQKHNIENHDHYVEPFPHVVEVIKQINQAGIPMAVVTNKRRPVVEMGLRLFGLDAWMDEVICVGDAPQAKPEPDLLLLAMERIQMKPEECLMVGDSRYDLMAAQKAGVACAGVSWSLHLDDLQKYRPDYMLDDLRDLLEILKLPHSSTGIGKKP</sequence>
<gene>
    <name evidence="1" type="ORF">EDD58_102263</name>
</gene>
<dbReference type="FunFam" id="3.40.50.1000:FF:000022">
    <property type="entry name" value="Phosphoglycolate phosphatase"/>
    <property type="match status" value="1"/>
</dbReference>
<dbReference type="SFLD" id="SFLDG01135">
    <property type="entry name" value="C1.5.6:_HAD__Beta-PGM__Phospha"/>
    <property type="match status" value="1"/>
</dbReference>
<reference evidence="1 2" key="1">
    <citation type="submission" date="2019-03" db="EMBL/GenBank/DDBJ databases">
        <title>Genomic Encyclopedia of Type Strains, Phase IV (KMG-IV): sequencing the most valuable type-strain genomes for metagenomic binning, comparative biology and taxonomic classification.</title>
        <authorList>
            <person name="Goeker M."/>
        </authorList>
    </citation>
    <scope>NUCLEOTIDE SEQUENCE [LARGE SCALE GENOMIC DNA]</scope>
    <source>
        <strain evidence="1 2">DSM 45707</strain>
    </source>
</reference>
<name>A0A4V2UVG0_9BACL</name>
<dbReference type="GO" id="GO:0005829">
    <property type="term" value="C:cytosol"/>
    <property type="evidence" value="ECO:0007669"/>
    <property type="project" value="TreeGrafter"/>
</dbReference>
<evidence type="ECO:0000313" key="1">
    <source>
        <dbReference type="EMBL" id="TCS95687.1"/>
    </source>
</evidence>
<dbReference type="Pfam" id="PF13419">
    <property type="entry name" value="HAD_2"/>
    <property type="match status" value="1"/>
</dbReference>
<dbReference type="GO" id="GO:0008967">
    <property type="term" value="F:phosphoglycolate phosphatase activity"/>
    <property type="evidence" value="ECO:0007669"/>
    <property type="project" value="TreeGrafter"/>
</dbReference>
<dbReference type="PROSITE" id="PS01228">
    <property type="entry name" value="COF_1"/>
    <property type="match status" value="1"/>
</dbReference>
<dbReference type="PANTHER" id="PTHR43434">
    <property type="entry name" value="PHOSPHOGLYCOLATE PHOSPHATASE"/>
    <property type="match status" value="1"/>
</dbReference>
<dbReference type="PANTHER" id="PTHR43434:SF26">
    <property type="entry name" value="PYROPHOSPHATASE PPAX"/>
    <property type="match status" value="1"/>
</dbReference>
<dbReference type="NCBIfam" id="NF009804">
    <property type="entry name" value="PRK13288.1"/>
    <property type="match status" value="1"/>
</dbReference>
<dbReference type="InterPro" id="IPR023214">
    <property type="entry name" value="HAD_sf"/>
</dbReference>
<dbReference type="NCBIfam" id="TIGR01509">
    <property type="entry name" value="HAD-SF-IA-v3"/>
    <property type="match status" value="1"/>
</dbReference>
<dbReference type="InterPro" id="IPR050155">
    <property type="entry name" value="HAD-like_hydrolase_sf"/>
</dbReference>
<dbReference type="Proteomes" id="UP000294937">
    <property type="component" value="Unassembled WGS sequence"/>
</dbReference>
<dbReference type="InterPro" id="IPR036412">
    <property type="entry name" value="HAD-like_sf"/>
</dbReference>
<dbReference type="Gene3D" id="3.40.50.1000">
    <property type="entry name" value="HAD superfamily/HAD-like"/>
    <property type="match status" value="1"/>
</dbReference>
<dbReference type="AlphaFoldDB" id="A0A4V2UVG0"/>
<dbReference type="GO" id="GO:0006281">
    <property type="term" value="P:DNA repair"/>
    <property type="evidence" value="ECO:0007669"/>
    <property type="project" value="TreeGrafter"/>
</dbReference>
<dbReference type="RefSeq" id="WP_131923672.1">
    <property type="nucleotide sequence ID" value="NZ_SMAG01000002.1"/>
</dbReference>
<evidence type="ECO:0000313" key="2">
    <source>
        <dbReference type="Proteomes" id="UP000294937"/>
    </source>
</evidence>
<keyword evidence="2" id="KW-1185">Reference proteome</keyword>
<dbReference type="SFLD" id="SFLDG01129">
    <property type="entry name" value="C1.5:_HAD__Beta-PGM__Phosphata"/>
    <property type="match status" value="1"/>
</dbReference>
<dbReference type="EMBL" id="SMAG01000002">
    <property type="protein sequence ID" value="TCS95687.1"/>
    <property type="molecule type" value="Genomic_DNA"/>
</dbReference>
<dbReference type="NCBIfam" id="TIGR01549">
    <property type="entry name" value="HAD-SF-IA-v1"/>
    <property type="match status" value="1"/>
</dbReference>